<reference evidence="3 4" key="1">
    <citation type="journal article" date="2011" name="Science">
        <title>The ecoresponsive genome of Daphnia pulex.</title>
        <authorList>
            <person name="Colbourne J.K."/>
            <person name="Pfrender M.E."/>
            <person name="Gilbert D."/>
            <person name="Thomas W.K."/>
            <person name="Tucker A."/>
            <person name="Oakley T.H."/>
            <person name="Tokishita S."/>
            <person name="Aerts A."/>
            <person name="Arnold G.J."/>
            <person name="Basu M.K."/>
            <person name="Bauer D.J."/>
            <person name="Caceres C.E."/>
            <person name="Carmel L."/>
            <person name="Casola C."/>
            <person name="Choi J.H."/>
            <person name="Detter J.C."/>
            <person name="Dong Q."/>
            <person name="Dusheyko S."/>
            <person name="Eads B.D."/>
            <person name="Frohlich T."/>
            <person name="Geiler-Samerotte K.A."/>
            <person name="Gerlach D."/>
            <person name="Hatcher P."/>
            <person name="Jogdeo S."/>
            <person name="Krijgsveld J."/>
            <person name="Kriventseva E.V."/>
            <person name="Kultz D."/>
            <person name="Laforsch C."/>
            <person name="Lindquist E."/>
            <person name="Lopez J."/>
            <person name="Manak J.R."/>
            <person name="Muller J."/>
            <person name="Pangilinan J."/>
            <person name="Patwardhan R.P."/>
            <person name="Pitluck S."/>
            <person name="Pritham E.J."/>
            <person name="Rechtsteiner A."/>
            <person name="Rho M."/>
            <person name="Rogozin I.B."/>
            <person name="Sakarya O."/>
            <person name="Salamov A."/>
            <person name="Schaack S."/>
            <person name="Shapiro H."/>
            <person name="Shiga Y."/>
            <person name="Skalitzky C."/>
            <person name="Smith Z."/>
            <person name="Souvorov A."/>
            <person name="Sung W."/>
            <person name="Tang Z."/>
            <person name="Tsuchiya D."/>
            <person name="Tu H."/>
            <person name="Vos H."/>
            <person name="Wang M."/>
            <person name="Wolf Y.I."/>
            <person name="Yamagata H."/>
            <person name="Yamada T."/>
            <person name="Ye Y."/>
            <person name="Shaw J.R."/>
            <person name="Andrews J."/>
            <person name="Crease T.J."/>
            <person name="Tang H."/>
            <person name="Lucas S.M."/>
            <person name="Robertson H.M."/>
            <person name="Bork P."/>
            <person name="Koonin E.V."/>
            <person name="Zdobnov E.M."/>
            <person name="Grigoriev I.V."/>
            <person name="Lynch M."/>
            <person name="Boore J.L."/>
        </authorList>
    </citation>
    <scope>NUCLEOTIDE SEQUENCE [LARGE SCALE GENOMIC DNA]</scope>
</reference>
<gene>
    <name evidence="3" type="ORF">DAPPUDRAFT_236707</name>
</gene>
<evidence type="ECO:0000313" key="4">
    <source>
        <dbReference type="Proteomes" id="UP000000305"/>
    </source>
</evidence>
<sequence>MGAFPFFVARLNALFGWILVCVLLAVILLERTASLLRLRFTQLSTGGCGPVVAGFQFLFEPSLPQLLHALRIGRMEKRNYSKYASGVEEVELPEERPCGSQTSEEEEKKKKKNRSVAEHPRWRLLDQGGQGRTEEPIIYTAAAVAAAHLTLTVPSFTRKGADGVVVVRAGGVSAAAAAYCTPFPSFFGFEREGKYPRLRLWMGPNDQQHKCVLHGPIHINLMRFRTRVNFELFLLSSAHHIYGPESNNCGYRAPNNF</sequence>
<keyword evidence="2" id="KW-1133">Transmembrane helix</keyword>
<organism evidence="3 4">
    <name type="scientific">Daphnia pulex</name>
    <name type="common">Water flea</name>
    <dbReference type="NCBI Taxonomy" id="6669"/>
    <lineage>
        <taxon>Eukaryota</taxon>
        <taxon>Metazoa</taxon>
        <taxon>Ecdysozoa</taxon>
        <taxon>Arthropoda</taxon>
        <taxon>Crustacea</taxon>
        <taxon>Branchiopoda</taxon>
        <taxon>Diplostraca</taxon>
        <taxon>Cladocera</taxon>
        <taxon>Anomopoda</taxon>
        <taxon>Daphniidae</taxon>
        <taxon>Daphnia</taxon>
    </lineage>
</organism>
<dbReference type="AlphaFoldDB" id="E9G2X6"/>
<feature type="region of interest" description="Disordered" evidence="1">
    <location>
        <begin position="93"/>
        <end position="127"/>
    </location>
</feature>
<dbReference type="KEGG" id="dpx:DAPPUDRAFT_236707"/>
<evidence type="ECO:0000313" key="3">
    <source>
        <dbReference type="EMBL" id="EFX86118.1"/>
    </source>
</evidence>
<name>E9G2X6_DAPPU</name>
<feature type="transmembrane region" description="Helical" evidence="2">
    <location>
        <begin position="6"/>
        <end position="29"/>
    </location>
</feature>
<dbReference type="EMBL" id="GL732530">
    <property type="protein sequence ID" value="EFX86118.1"/>
    <property type="molecule type" value="Genomic_DNA"/>
</dbReference>
<evidence type="ECO:0000256" key="1">
    <source>
        <dbReference type="SAM" id="MobiDB-lite"/>
    </source>
</evidence>
<keyword evidence="2" id="KW-0472">Membrane</keyword>
<keyword evidence="2" id="KW-0812">Transmembrane</keyword>
<feature type="compositionally biased region" description="Basic and acidic residues" evidence="1">
    <location>
        <begin position="115"/>
        <end position="124"/>
    </location>
</feature>
<evidence type="ECO:0000256" key="2">
    <source>
        <dbReference type="SAM" id="Phobius"/>
    </source>
</evidence>
<protein>
    <submittedName>
        <fullName evidence="3">Uncharacterized protein</fullName>
    </submittedName>
</protein>
<accession>E9G2X6</accession>
<keyword evidence="4" id="KW-1185">Reference proteome</keyword>
<dbReference type="InParanoid" id="E9G2X6"/>
<dbReference type="HOGENOM" id="CLU_1082843_0_0_1"/>
<proteinExistence type="predicted"/>
<dbReference type="Proteomes" id="UP000000305">
    <property type="component" value="Unassembled WGS sequence"/>
</dbReference>